<comment type="caution">
    <text evidence="7">The sequence shown here is derived from an EMBL/GenBank/DDBJ whole genome shotgun (WGS) entry which is preliminary data.</text>
</comment>
<dbReference type="SUPFAM" id="SSF52540">
    <property type="entry name" value="P-loop containing nucleoside triphosphate hydrolases"/>
    <property type="match status" value="1"/>
</dbReference>
<dbReference type="Proteomes" id="UP000019335">
    <property type="component" value="Chromosome 4"/>
</dbReference>
<keyword evidence="2" id="KW-0175">Coiled coil</keyword>
<dbReference type="AlphaFoldDB" id="W7TY63"/>
<dbReference type="GO" id="GO:0003777">
    <property type="term" value="F:microtubule motor activity"/>
    <property type="evidence" value="ECO:0007669"/>
    <property type="project" value="InterPro"/>
</dbReference>
<evidence type="ECO:0000259" key="6">
    <source>
        <dbReference type="PROSITE" id="PS50067"/>
    </source>
</evidence>
<evidence type="ECO:0000313" key="8">
    <source>
        <dbReference type="Proteomes" id="UP000019335"/>
    </source>
</evidence>
<dbReference type="GO" id="GO:0008017">
    <property type="term" value="F:microtubule binding"/>
    <property type="evidence" value="ECO:0007669"/>
    <property type="project" value="InterPro"/>
</dbReference>
<dbReference type="PANTHER" id="PTHR47968">
    <property type="entry name" value="CENTROMERE PROTEIN E"/>
    <property type="match status" value="1"/>
</dbReference>
<keyword evidence="1" id="KW-0493">Microtubule</keyword>
<feature type="compositionally biased region" description="Polar residues" evidence="5">
    <location>
        <begin position="39"/>
        <end position="60"/>
    </location>
</feature>
<protein>
    <submittedName>
        <fullName evidence="7">Kif6 type kinesin-like protein</fullName>
    </submittedName>
</protein>
<keyword evidence="4" id="KW-0547">Nucleotide-binding</keyword>
<dbReference type="GO" id="GO:0007018">
    <property type="term" value="P:microtubule-based movement"/>
    <property type="evidence" value="ECO:0007669"/>
    <property type="project" value="InterPro"/>
</dbReference>
<dbReference type="InterPro" id="IPR036961">
    <property type="entry name" value="Kinesin_motor_dom_sf"/>
</dbReference>
<feature type="region of interest" description="Disordered" evidence="5">
    <location>
        <begin position="1"/>
        <end position="92"/>
    </location>
</feature>
<dbReference type="GO" id="GO:0005874">
    <property type="term" value="C:microtubule"/>
    <property type="evidence" value="ECO:0007669"/>
    <property type="project" value="UniProtKB-KW"/>
</dbReference>
<dbReference type="InterPro" id="IPR027640">
    <property type="entry name" value="Kinesin-like_fam"/>
</dbReference>
<evidence type="ECO:0000256" key="1">
    <source>
        <dbReference type="ARBA" id="ARBA00022701"/>
    </source>
</evidence>
<comment type="similarity">
    <text evidence="4">Belongs to the TRAFAC class myosin-kinesin ATPase superfamily. Kinesin family.</text>
</comment>
<evidence type="ECO:0000256" key="2">
    <source>
        <dbReference type="ARBA" id="ARBA00023054"/>
    </source>
</evidence>
<keyword evidence="4" id="KW-0067">ATP-binding</keyword>
<dbReference type="SMART" id="SM00129">
    <property type="entry name" value="KISc"/>
    <property type="match status" value="1"/>
</dbReference>
<gene>
    <name evidence="7" type="ORF">Naga_100166g4</name>
</gene>
<keyword evidence="8" id="KW-1185">Reference proteome</keyword>
<feature type="domain" description="Kinesin motor" evidence="6">
    <location>
        <begin position="138"/>
        <end position="369"/>
    </location>
</feature>
<dbReference type="PROSITE" id="PS50067">
    <property type="entry name" value="KINESIN_MOTOR_2"/>
    <property type="match status" value="1"/>
</dbReference>
<keyword evidence="3 4" id="KW-0505">Motor protein</keyword>
<feature type="binding site" evidence="4">
    <location>
        <begin position="228"/>
        <end position="235"/>
    </location>
    <ligand>
        <name>ATP</name>
        <dbReference type="ChEBI" id="CHEBI:30616"/>
    </ligand>
</feature>
<dbReference type="PANTHER" id="PTHR47968:SF36">
    <property type="entry name" value="KINESIN HEAVY CHAIN ISOFORM X1"/>
    <property type="match status" value="1"/>
</dbReference>
<dbReference type="OrthoDB" id="123929at2759"/>
<proteinExistence type="inferred from homology"/>
<organism evidence="7 8">
    <name type="scientific">Nannochloropsis gaditana</name>
    <dbReference type="NCBI Taxonomy" id="72520"/>
    <lineage>
        <taxon>Eukaryota</taxon>
        <taxon>Sar</taxon>
        <taxon>Stramenopiles</taxon>
        <taxon>Ochrophyta</taxon>
        <taxon>Eustigmatophyceae</taxon>
        <taxon>Eustigmatales</taxon>
        <taxon>Monodopsidaceae</taxon>
        <taxon>Nannochloropsis</taxon>
    </lineage>
</organism>
<evidence type="ECO:0000256" key="4">
    <source>
        <dbReference type="PROSITE-ProRule" id="PRU00283"/>
    </source>
</evidence>
<dbReference type="Gene3D" id="3.40.850.10">
    <property type="entry name" value="Kinesin motor domain"/>
    <property type="match status" value="1"/>
</dbReference>
<reference evidence="7 8" key="1">
    <citation type="journal article" date="2014" name="Mol. Plant">
        <title>Chromosome Scale Genome Assembly and Transcriptome Profiling of Nannochloropsis gaditana in Nitrogen Depletion.</title>
        <authorList>
            <person name="Corteggiani Carpinelli E."/>
            <person name="Telatin A."/>
            <person name="Vitulo N."/>
            <person name="Forcato C."/>
            <person name="D'Angelo M."/>
            <person name="Schiavon R."/>
            <person name="Vezzi A."/>
            <person name="Giacometti G.M."/>
            <person name="Morosinotto T."/>
            <person name="Valle G."/>
        </authorList>
    </citation>
    <scope>NUCLEOTIDE SEQUENCE [LARGE SCALE GENOMIC DNA]</scope>
    <source>
        <strain evidence="7 8">B-31</strain>
    </source>
</reference>
<evidence type="ECO:0000313" key="7">
    <source>
        <dbReference type="EMBL" id="EWM28423.1"/>
    </source>
</evidence>
<dbReference type="InterPro" id="IPR001752">
    <property type="entry name" value="Kinesin_motor_dom"/>
</dbReference>
<feature type="compositionally biased region" description="Basic and acidic residues" evidence="5">
    <location>
        <begin position="61"/>
        <end position="89"/>
    </location>
</feature>
<name>W7TY63_9STRA</name>
<sequence length="369" mass="41543">MPSPRPPRHRRPSSVRNIIDYPSSPAKSPQGVSCRAARSSLSVGETSSQAFKSKLSTHQNALKDEQKESRRERLKDSETEHENHAEQKQPGKRMTWRVETFCRYVLVNRSIKVRAFTHTHQYIIPYNSVKPHLTPSSPPAKCLRSIPYELRQGQGPLGSDPPYRSLRIGCAESSAGALLWNTRRQEIDFDFTEVFPPAVAQAEIYDRAAKGVVDSVLQGYNGTIFAYGQTGSGKTFTMTGGDSFQERGLIPRAISDVYESIGGTPDRKFKVLISYMEIYKESVYDLLDVGTRNKPLEDWTKVSPRLHHSLTSPTPRFFPAFVPKWIRVLNNPSIPPLLFPLLLALQGTDDGRRRRRNAPPAPKALRSCI</sequence>
<dbReference type="Pfam" id="PF00225">
    <property type="entry name" value="Kinesin"/>
    <property type="match status" value="1"/>
</dbReference>
<accession>W7TY63</accession>
<dbReference type="GO" id="GO:0005524">
    <property type="term" value="F:ATP binding"/>
    <property type="evidence" value="ECO:0007669"/>
    <property type="project" value="UniProtKB-UniRule"/>
</dbReference>
<evidence type="ECO:0000256" key="3">
    <source>
        <dbReference type="ARBA" id="ARBA00023175"/>
    </source>
</evidence>
<dbReference type="EMBL" id="AZIL01000310">
    <property type="protein sequence ID" value="EWM28423.1"/>
    <property type="molecule type" value="Genomic_DNA"/>
</dbReference>
<dbReference type="InterPro" id="IPR027417">
    <property type="entry name" value="P-loop_NTPase"/>
</dbReference>
<evidence type="ECO:0000256" key="5">
    <source>
        <dbReference type="SAM" id="MobiDB-lite"/>
    </source>
</evidence>
<feature type="compositionally biased region" description="Basic residues" evidence="5">
    <location>
        <begin position="1"/>
        <end position="13"/>
    </location>
</feature>